<dbReference type="AlphaFoldDB" id="A0AA38XFP2"/>
<dbReference type="InterPro" id="IPR010296">
    <property type="entry name" value="DUF899_thioredox"/>
</dbReference>
<dbReference type="InterPro" id="IPR036249">
    <property type="entry name" value="Thioredoxin-like_sf"/>
</dbReference>
<accession>A0AA38XFP2</accession>
<organism evidence="1 2">
    <name type="scientific">Cladophialophora chaetospira</name>
    <dbReference type="NCBI Taxonomy" id="386627"/>
    <lineage>
        <taxon>Eukaryota</taxon>
        <taxon>Fungi</taxon>
        <taxon>Dikarya</taxon>
        <taxon>Ascomycota</taxon>
        <taxon>Pezizomycotina</taxon>
        <taxon>Eurotiomycetes</taxon>
        <taxon>Chaetothyriomycetidae</taxon>
        <taxon>Chaetothyriales</taxon>
        <taxon>Herpotrichiellaceae</taxon>
        <taxon>Cladophialophora</taxon>
    </lineage>
</organism>
<dbReference type="Proteomes" id="UP001172673">
    <property type="component" value="Unassembled WGS sequence"/>
</dbReference>
<proteinExistence type="predicted"/>
<protein>
    <submittedName>
        <fullName evidence="1">Uncharacterized protein</fullName>
    </submittedName>
</protein>
<keyword evidence="2" id="KW-1185">Reference proteome</keyword>
<reference evidence="1" key="1">
    <citation type="submission" date="2022-10" db="EMBL/GenBank/DDBJ databases">
        <title>Culturing micro-colonial fungi from biological soil crusts in the Mojave desert and describing Neophaeococcomyces mojavensis, and introducing the new genera and species Taxawa tesnikishii.</title>
        <authorList>
            <person name="Kurbessoian T."/>
            <person name="Stajich J.E."/>
        </authorList>
    </citation>
    <scope>NUCLEOTIDE SEQUENCE</scope>
    <source>
        <strain evidence="1">TK_41</strain>
    </source>
</reference>
<gene>
    <name evidence="1" type="ORF">H2200_004154</name>
</gene>
<evidence type="ECO:0000313" key="1">
    <source>
        <dbReference type="EMBL" id="KAJ9612557.1"/>
    </source>
</evidence>
<dbReference type="EMBL" id="JAPDRK010000005">
    <property type="protein sequence ID" value="KAJ9612557.1"/>
    <property type="molecule type" value="Genomic_DNA"/>
</dbReference>
<dbReference type="Pfam" id="PF05988">
    <property type="entry name" value="DUF899"/>
    <property type="match status" value="1"/>
</dbReference>
<name>A0AA38XFP2_9EURO</name>
<sequence>MANVKIVSAEEYLPHRLALLEAEKENTRARDAVTRQRKALPIVEVTTKYELTKEDGSRASLGELFDGRAQLIVYHFMFDPEWEAGCSSCTLLADHVPDLRHLHGHSTTWVAVSRAPIEKINAYKKRMGWTFPWFSSFDLPFNYDFNGSQDDSVRPVISNFRNKDEILKRGQEYYPKGEQPGHSVFIAGGKLTGIGEKGKIYHSYSSYARGGEPIINTLTWLDMTPLGRQDGVSGAEGLGFKRHDEYTEEDLKGLPVQKVGA</sequence>
<dbReference type="SUPFAM" id="SSF52833">
    <property type="entry name" value="Thioredoxin-like"/>
    <property type="match status" value="1"/>
</dbReference>
<comment type="caution">
    <text evidence="1">The sequence shown here is derived from an EMBL/GenBank/DDBJ whole genome shotgun (WGS) entry which is preliminary data.</text>
</comment>
<evidence type="ECO:0000313" key="2">
    <source>
        <dbReference type="Proteomes" id="UP001172673"/>
    </source>
</evidence>